<dbReference type="EMBL" id="PVWO01000662">
    <property type="protein sequence ID" value="PSB40853.1"/>
    <property type="molecule type" value="Genomic_DNA"/>
</dbReference>
<dbReference type="RefSeq" id="WP_106312765.1">
    <property type="nucleotide sequence ID" value="NZ_PVWO01000662.1"/>
</dbReference>
<comment type="caution">
    <text evidence="1">The sequence shown here is derived from an EMBL/GenBank/DDBJ whole genome shotgun (WGS) entry which is preliminary data.</text>
</comment>
<name>A0A2T1F786_9CYAN</name>
<proteinExistence type="predicted"/>
<dbReference type="OrthoDB" id="454880at2"/>
<dbReference type="AlphaFoldDB" id="A0A2T1F786"/>
<accession>A0A2T1F786</accession>
<evidence type="ECO:0008006" key="3">
    <source>
        <dbReference type="Google" id="ProtNLM"/>
    </source>
</evidence>
<sequence>MSGANLSEPEDLETQLRQKLAAVLAAPVQSAQRAQAMSRLICTLRQLPGIKIVNHQDYLLALNQTWEWMSRNIDEFRASTNSLEHDLVKWINGYLYWRIRDIYTTSALPDRQHLSLDEEIFNQGETYLDLLSESGFGDLTLDNLNAHIASLQQQEHREIAARIEAWIQLDPERQLQSCYPKGRSNCNCQLLGDRIIVKDPPDSLTALAKELDIPYQTLVAHWKRRCLPILQTQAKIFGYEPNLDERI</sequence>
<dbReference type="Proteomes" id="UP000238937">
    <property type="component" value="Unassembled WGS sequence"/>
</dbReference>
<gene>
    <name evidence="1" type="ORF">C7B77_27930</name>
</gene>
<reference evidence="1 2" key="1">
    <citation type="submission" date="2018-03" db="EMBL/GenBank/DDBJ databases">
        <title>The ancient ancestry and fast evolution of plastids.</title>
        <authorList>
            <person name="Moore K.R."/>
            <person name="Magnabosco C."/>
            <person name="Momper L."/>
            <person name="Gold D.A."/>
            <person name="Bosak T."/>
            <person name="Fournier G.P."/>
        </authorList>
    </citation>
    <scope>NUCLEOTIDE SEQUENCE [LARGE SCALE GENOMIC DNA]</scope>
    <source>
        <strain evidence="1 2">CCALA 037</strain>
    </source>
</reference>
<evidence type="ECO:0000313" key="1">
    <source>
        <dbReference type="EMBL" id="PSB40853.1"/>
    </source>
</evidence>
<evidence type="ECO:0000313" key="2">
    <source>
        <dbReference type="Proteomes" id="UP000238937"/>
    </source>
</evidence>
<protein>
    <recommendedName>
        <fullName evidence="3">Sigma-70 family RNA polymerase sigma factor</fullName>
    </recommendedName>
</protein>
<organism evidence="1 2">
    <name type="scientific">Chamaesiphon polymorphus CCALA 037</name>
    <dbReference type="NCBI Taxonomy" id="2107692"/>
    <lineage>
        <taxon>Bacteria</taxon>
        <taxon>Bacillati</taxon>
        <taxon>Cyanobacteriota</taxon>
        <taxon>Cyanophyceae</taxon>
        <taxon>Gomontiellales</taxon>
        <taxon>Chamaesiphonaceae</taxon>
        <taxon>Chamaesiphon</taxon>
    </lineage>
</organism>
<keyword evidence="2" id="KW-1185">Reference proteome</keyword>